<dbReference type="EMBL" id="JAKUCV010007466">
    <property type="protein sequence ID" value="KAJ4823378.1"/>
    <property type="molecule type" value="Genomic_DNA"/>
</dbReference>
<dbReference type="AlphaFoldDB" id="A0A9Q0IZZ6"/>
<dbReference type="Pfam" id="PF14111">
    <property type="entry name" value="DUF4283"/>
    <property type="match status" value="1"/>
</dbReference>
<evidence type="ECO:0000259" key="2">
    <source>
        <dbReference type="Pfam" id="PF14111"/>
    </source>
</evidence>
<dbReference type="PANTHER" id="PTHR31286">
    <property type="entry name" value="GLYCINE-RICH CELL WALL STRUCTURAL PROTEIN 1.8-LIKE"/>
    <property type="match status" value="1"/>
</dbReference>
<comment type="caution">
    <text evidence="3">The sequence shown here is derived from an EMBL/GenBank/DDBJ whole genome shotgun (WGS) entry which is preliminary data.</text>
</comment>
<name>A0A9Q0IZZ6_9ROSI</name>
<sequence length="377" mass="41753">MPDTQQKQVLDLGAPGVGEEALDVDSTVSILVSETYLVGRIISSRYISPAKVKSQTSVVWFCNGAYRVIEKGKNLFLFGFEFEHDRNKILKKAPWSVSGQLLVVKSWPLNLAIEQIDFSTMAFKVQIHGLPPDLSSGWRIEKLGGLFAGYDGLEETVENMYGWLGFIRMKVRARDDEGTERKATNSYGPWMRATLMVGREIRGGKMKHAAMYEEELGIPTATEEVEATEVQTATAIPEQALVQTTEAATPSKAQDFFVEFREEGSSVYKKRKIINMGEVSAPSMIAIGVHQEWVDSMAQLATGISPSQPPKPNTHRASWKRLAGATQSIYRPSEENLKDMRELQACAQRYVEMMEAHALDPDEEGAGSNGPSSNDPA</sequence>
<dbReference type="InterPro" id="IPR040256">
    <property type="entry name" value="At4g02000-like"/>
</dbReference>
<keyword evidence="4" id="KW-1185">Reference proteome</keyword>
<evidence type="ECO:0000313" key="3">
    <source>
        <dbReference type="EMBL" id="KAJ4823378.1"/>
    </source>
</evidence>
<dbReference type="PANTHER" id="PTHR31286:SF178">
    <property type="entry name" value="DUF4283 DOMAIN-CONTAINING PROTEIN"/>
    <property type="match status" value="1"/>
</dbReference>
<feature type="region of interest" description="Disordered" evidence="1">
    <location>
        <begin position="356"/>
        <end position="377"/>
    </location>
</feature>
<dbReference type="InterPro" id="IPR025558">
    <property type="entry name" value="DUF4283"/>
</dbReference>
<dbReference type="OrthoDB" id="1166622at2759"/>
<reference evidence="3" key="2">
    <citation type="journal article" date="2023" name="Plants (Basel)">
        <title>Annotation of the Turnera subulata (Passifloraceae) Draft Genome Reveals the S-Locus Evolved after the Divergence of Turneroideae from Passifloroideae in a Stepwise Manner.</title>
        <authorList>
            <person name="Henning P.M."/>
            <person name="Roalson E.H."/>
            <person name="Mir W."/>
            <person name="McCubbin A.G."/>
            <person name="Shore J.S."/>
        </authorList>
    </citation>
    <scope>NUCLEOTIDE SEQUENCE</scope>
    <source>
        <strain evidence="3">F60SS</strain>
    </source>
</reference>
<accession>A0A9Q0IZZ6</accession>
<proteinExistence type="predicted"/>
<protein>
    <recommendedName>
        <fullName evidence="2">DUF4283 domain-containing protein</fullName>
    </recommendedName>
</protein>
<reference evidence="3" key="1">
    <citation type="submission" date="2022-02" db="EMBL/GenBank/DDBJ databases">
        <authorList>
            <person name="Henning P.M."/>
            <person name="McCubbin A.G."/>
            <person name="Shore J.S."/>
        </authorList>
    </citation>
    <scope>NUCLEOTIDE SEQUENCE</scope>
    <source>
        <strain evidence="3">F60SS</strain>
        <tissue evidence="3">Leaves</tissue>
    </source>
</reference>
<gene>
    <name evidence="3" type="ORF">Tsubulata_021740</name>
</gene>
<feature type="domain" description="DUF4283" evidence="2">
    <location>
        <begin position="36"/>
        <end position="112"/>
    </location>
</feature>
<organism evidence="3 4">
    <name type="scientific">Turnera subulata</name>
    <dbReference type="NCBI Taxonomy" id="218843"/>
    <lineage>
        <taxon>Eukaryota</taxon>
        <taxon>Viridiplantae</taxon>
        <taxon>Streptophyta</taxon>
        <taxon>Embryophyta</taxon>
        <taxon>Tracheophyta</taxon>
        <taxon>Spermatophyta</taxon>
        <taxon>Magnoliopsida</taxon>
        <taxon>eudicotyledons</taxon>
        <taxon>Gunneridae</taxon>
        <taxon>Pentapetalae</taxon>
        <taxon>rosids</taxon>
        <taxon>fabids</taxon>
        <taxon>Malpighiales</taxon>
        <taxon>Passifloraceae</taxon>
        <taxon>Turnera</taxon>
    </lineage>
</organism>
<dbReference type="Proteomes" id="UP001141552">
    <property type="component" value="Unassembled WGS sequence"/>
</dbReference>
<evidence type="ECO:0000256" key="1">
    <source>
        <dbReference type="SAM" id="MobiDB-lite"/>
    </source>
</evidence>
<evidence type="ECO:0000313" key="4">
    <source>
        <dbReference type="Proteomes" id="UP001141552"/>
    </source>
</evidence>